<evidence type="ECO:0008006" key="5">
    <source>
        <dbReference type="Google" id="ProtNLM"/>
    </source>
</evidence>
<organism evidence="2 4">
    <name type="scientific">Methanosarcina thermophila</name>
    <dbReference type="NCBI Taxonomy" id="2210"/>
    <lineage>
        <taxon>Archaea</taxon>
        <taxon>Methanobacteriati</taxon>
        <taxon>Methanobacteriota</taxon>
        <taxon>Stenosarchaea group</taxon>
        <taxon>Methanomicrobia</taxon>
        <taxon>Methanosarcinales</taxon>
        <taxon>Methanosarcinaceae</taxon>
        <taxon>Methanosarcina</taxon>
    </lineage>
</organism>
<dbReference type="AlphaFoldDB" id="A0A1I7ABW5"/>
<reference evidence="1 3" key="1">
    <citation type="submission" date="2016-09" db="EMBL/GenBank/DDBJ databases">
        <title>Complete Genome Sequence of Methanosarcina thermophila MT-1.</title>
        <authorList>
            <person name="Kouzuma A."/>
        </authorList>
    </citation>
    <scope>NUCLEOTIDE SEQUENCE [LARGE SCALE GENOMIC DNA]</scope>
    <source>
        <strain evidence="1 3">MT-1</strain>
    </source>
</reference>
<accession>A0A3G9CYH9</accession>
<sequence length="50" mass="5352">MCSIGDSFDIDMEGKLPVKSYECKSCGNKFKGIGKNVKCPSCQSSDVAES</sequence>
<dbReference type="EMBL" id="FPAO01000008">
    <property type="protein sequence ID" value="SFT72408.1"/>
    <property type="molecule type" value="Genomic_DNA"/>
</dbReference>
<dbReference type="Proteomes" id="UP000323733">
    <property type="component" value="Unassembled WGS sequence"/>
</dbReference>
<proteinExistence type="predicted"/>
<protein>
    <recommendedName>
        <fullName evidence="5">Zinc ribbon domain-containing protein</fullName>
    </recommendedName>
</protein>
<accession>A0A1I7ABW5</accession>
<dbReference type="EMBL" id="AP017646">
    <property type="protein sequence ID" value="BAW29821.1"/>
    <property type="molecule type" value="Genomic_DNA"/>
</dbReference>
<gene>
    <name evidence="1" type="ORF">MESMT1_1891</name>
    <name evidence="2" type="ORF">SAMN02910340_02002</name>
</gene>
<reference evidence="2 4" key="2">
    <citation type="submission" date="2016-10" db="EMBL/GenBank/DDBJ databases">
        <authorList>
            <person name="Varghese N."/>
            <person name="Submissions S."/>
        </authorList>
    </citation>
    <scope>NUCLEOTIDE SEQUENCE [LARGE SCALE GENOMIC DNA]</scope>
    <source>
        <strain evidence="2 4">DSM 11855</strain>
    </source>
</reference>
<evidence type="ECO:0000313" key="2">
    <source>
        <dbReference type="EMBL" id="SFT72408.1"/>
    </source>
</evidence>
<dbReference type="Proteomes" id="UP000265557">
    <property type="component" value="Chromosome"/>
</dbReference>
<evidence type="ECO:0000313" key="1">
    <source>
        <dbReference type="EMBL" id="BAW29821.1"/>
    </source>
</evidence>
<evidence type="ECO:0000313" key="3">
    <source>
        <dbReference type="Proteomes" id="UP000265557"/>
    </source>
</evidence>
<evidence type="ECO:0000313" key="4">
    <source>
        <dbReference type="Proteomes" id="UP000323733"/>
    </source>
</evidence>
<name>A0A1I7ABW5_METTE</name>
<keyword evidence="4" id="KW-1185">Reference proteome</keyword>